<accession>A0A067BTR3</accession>
<dbReference type="NCBIfam" id="TIGR03413">
    <property type="entry name" value="GSH_gloB"/>
    <property type="match status" value="1"/>
</dbReference>
<dbReference type="AlphaFoldDB" id="A0A067BTR3"/>
<dbReference type="Proteomes" id="UP000030745">
    <property type="component" value="Unassembled WGS sequence"/>
</dbReference>
<protein>
    <recommendedName>
        <fullName evidence="6">Metallo-beta-lactamase domain-containing protein</fullName>
    </recommendedName>
</protein>
<comment type="similarity">
    <text evidence="2">Belongs to the metallo-beta-lactamase superfamily. Glyoxalase II family.</text>
</comment>
<keyword evidence="4" id="KW-0378">Hydrolase</keyword>
<comment type="cofactor">
    <cofactor evidence="1">
        <name>Zn(2+)</name>
        <dbReference type="ChEBI" id="CHEBI:29105"/>
    </cofactor>
</comment>
<dbReference type="GO" id="GO:0046872">
    <property type="term" value="F:metal ion binding"/>
    <property type="evidence" value="ECO:0007669"/>
    <property type="project" value="UniProtKB-KW"/>
</dbReference>
<dbReference type="InterPro" id="IPR001279">
    <property type="entry name" value="Metallo-B-lactamas"/>
</dbReference>
<dbReference type="OrthoDB" id="515692at2759"/>
<dbReference type="GO" id="GO:0004416">
    <property type="term" value="F:hydroxyacylglutathione hydrolase activity"/>
    <property type="evidence" value="ECO:0007669"/>
    <property type="project" value="InterPro"/>
</dbReference>
<organism evidence="7 8">
    <name type="scientific">Saprolegnia parasitica (strain CBS 223.65)</name>
    <dbReference type="NCBI Taxonomy" id="695850"/>
    <lineage>
        <taxon>Eukaryota</taxon>
        <taxon>Sar</taxon>
        <taxon>Stramenopiles</taxon>
        <taxon>Oomycota</taxon>
        <taxon>Saprolegniomycetes</taxon>
        <taxon>Saprolegniales</taxon>
        <taxon>Saprolegniaceae</taxon>
        <taxon>Saprolegnia</taxon>
    </lineage>
</organism>
<dbReference type="InterPro" id="IPR035680">
    <property type="entry name" value="Clx_II_MBL"/>
</dbReference>
<sequence>MLAYVFVAGLAYVALRLYLTPRKILINWVANSHLYYYFHLRQVRQRHATPGYKGTSHEAAALDGHAAIVTAPFLDDNYAYLLIDKASGDCALVDPADPYALLDVWREVVLRYRNDHRITLRLKYILTTHKHFDHAGGNKILAAEFPDVVVVGGILDNVLGATKLTWHKDVLMLGSLRIETLALPCHTIGHVGYYVTAPGKSKDGCVFTGDTLFVAGTGRFFEGNGDQMYRNLHVVLGGLPQTTTVYGGHEYTLENLAFALFVEPENEAVKAKIEWAIEQRKQRLPTVPSTLADERATNPFLRTDVPAVAQAIATHHHAKHPKHPGELVQCLREMKDADVHVKEMAAIDARF</sequence>
<dbReference type="GO" id="GO:0019243">
    <property type="term" value="P:methylglyoxal catabolic process to D-lactate via S-lactoyl-glutathione"/>
    <property type="evidence" value="ECO:0007669"/>
    <property type="project" value="InterPro"/>
</dbReference>
<gene>
    <name evidence="7" type="ORF">SPRG_13111</name>
</gene>
<evidence type="ECO:0000256" key="1">
    <source>
        <dbReference type="ARBA" id="ARBA00001947"/>
    </source>
</evidence>
<dbReference type="CDD" id="cd07723">
    <property type="entry name" value="hydroxyacylglutathione_hydrolase_MBL-fold"/>
    <property type="match status" value="1"/>
</dbReference>
<dbReference type="PANTHER" id="PTHR11935">
    <property type="entry name" value="BETA LACTAMASE DOMAIN"/>
    <property type="match status" value="1"/>
</dbReference>
<evidence type="ECO:0000256" key="3">
    <source>
        <dbReference type="ARBA" id="ARBA00022723"/>
    </source>
</evidence>
<evidence type="ECO:0000256" key="2">
    <source>
        <dbReference type="ARBA" id="ARBA00006759"/>
    </source>
</evidence>
<name>A0A067BTR3_SAPPC</name>
<dbReference type="Pfam" id="PF00753">
    <property type="entry name" value="Lactamase_B"/>
    <property type="match status" value="1"/>
</dbReference>
<dbReference type="Pfam" id="PF16123">
    <property type="entry name" value="HAGH_C"/>
    <property type="match status" value="1"/>
</dbReference>
<dbReference type="KEGG" id="spar:SPRG_13111"/>
<dbReference type="GeneID" id="24135012"/>
<evidence type="ECO:0000256" key="4">
    <source>
        <dbReference type="ARBA" id="ARBA00022801"/>
    </source>
</evidence>
<dbReference type="EMBL" id="KK583278">
    <property type="protein sequence ID" value="KDO21929.1"/>
    <property type="molecule type" value="Genomic_DNA"/>
</dbReference>
<evidence type="ECO:0000259" key="6">
    <source>
        <dbReference type="SMART" id="SM00849"/>
    </source>
</evidence>
<evidence type="ECO:0000313" key="7">
    <source>
        <dbReference type="EMBL" id="KDO21929.1"/>
    </source>
</evidence>
<keyword evidence="5" id="KW-0862">Zinc</keyword>
<dbReference type="OMA" id="CVWPGMR"/>
<dbReference type="SMART" id="SM00849">
    <property type="entry name" value="Lactamase_B"/>
    <property type="match status" value="1"/>
</dbReference>
<proteinExistence type="inferred from homology"/>
<evidence type="ECO:0000256" key="5">
    <source>
        <dbReference type="ARBA" id="ARBA00022833"/>
    </source>
</evidence>
<dbReference type="SUPFAM" id="SSF56281">
    <property type="entry name" value="Metallo-hydrolase/oxidoreductase"/>
    <property type="match status" value="1"/>
</dbReference>
<dbReference type="HAMAP" id="MF_01374">
    <property type="entry name" value="Glyoxalase_2"/>
    <property type="match status" value="1"/>
</dbReference>
<dbReference type="PANTHER" id="PTHR11935:SF116">
    <property type="entry name" value="HYDROLASE PNKD-RELATED"/>
    <property type="match status" value="1"/>
</dbReference>
<evidence type="ECO:0000313" key="8">
    <source>
        <dbReference type="Proteomes" id="UP000030745"/>
    </source>
</evidence>
<dbReference type="InterPro" id="IPR032282">
    <property type="entry name" value="HAGH_C"/>
</dbReference>
<dbReference type="Gene3D" id="3.60.15.10">
    <property type="entry name" value="Ribonuclease Z/Hydroxyacylglutathione hydrolase-like"/>
    <property type="match status" value="1"/>
</dbReference>
<reference evidence="7 8" key="1">
    <citation type="journal article" date="2013" name="PLoS Genet.">
        <title>Distinctive expansion of potential virulence genes in the genome of the oomycete fish pathogen Saprolegnia parasitica.</title>
        <authorList>
            <person name="Jiang R.H."/>
            <person name="de Bruijn I."/>
            <person name="Haas B.J."/>
            <person name="Belmonte R."/>
            <person name="Lobach L."/>
            <person name="Christie J."/>
            <person name="van den Ackerveken G."/>
            <person name="Bottin A."/>
            <person name="Bulone V."/>
            <person name="Diaz-Moreno S.M."/>
            <person name="Dumas B."/>
            <person name="Fan L."/>
            <person name="Gaulin E."/>
            <person name="Govers F."/>
            <person name="Grenville-Briggs L.J."/>
            <person name="Horner N.R."/>
            <person name="Levin J.Z."/>
            <person name="Mammella M."/>
            <person name="Meijer H.J."/>
            <person name="Morris P."/>
            <person name="Nusbaum C."/>
            <person name="Oome S."/>
            <person name="Phillips A.J."/>
            <person name="van Rooyen D."/>
            <person name="Rzeszutek E."/>
            <person name="Saraiva M."/>
            <person name="Secombes C.J."/>
            <person name="Seidl M.F."/>
            <person name="Snel B."/>
            <person name="Stassen J.H."/>
            <person name="Sykes S."/>
            <person name="Tripathy S."/>
            <person name="van den Berg H."/>
            <person name="Vega-Arreguin J.C."/>
            <person name="Wawra S."/>
            <person name="Young S.K."/>
            <person name="Zeng Q."/>
            <person name="Dieguez-Uribeondo J."/>
            <person name="Russ C."/>
            <person name="Tyler B.M."/>
            <person name="van West P."/>
        </authorList>
    </citation>
    <scope>NUCLEOTIDE SEQUENCE [LARGE SCALE GENOMIC DNA]</scope>
    <source>
        <strain evidence="7 8">CBS 223.65</strain>
    </source>
</reference>
<dbReference type="InterPro" id="IPR017782">
    <property type="entry name" value="Hydroxyacylglutathione_Hdrlase"/>
</dbReference>
<dbReference type="RefSeq" id="XP_012207370.1">
    <property type="nucleotide sequence ID" value="XM_012351980.1"/>
</dbReference>
<feature type="domain" description="Metallo-beta-lactamase" evidence="6">
    <location>
        <begin position="76"/>
        <end position="249"/>
    </location>
</feature>
<keyword evidence="3" id="KW-0479">Metal-binding</keyword>
<dbReference type="InterPro" id="IPR036866">
    <property type="entry name" value="RibonucZ/Hydroxyglut_hydro"/>
</dbReference>
<dbReference type="STRING" id="695850.A0A067BTR3"/>
<dbReference type="VEuPathDB" id="FungiDB:SPRG_13111"/>
<keyword evidence="8" id="KW-1185">Reference proteome</keyword>